<gene>
    <name evidence="1" type="ORF">A5779_13415</name>
</gene>
<sequence length="156" mass="17068">MSVEWFAVFPTDPQWVPSQDREDAARAVFEVLMGADIEVKVNRPGRVVLEDAGECIETIGCPACGTLVGENPKSMDWWVAQLNRVWTDSGGFWPLDVTTPCCGVQTSLNDLVYDAPQGFASWSVAARDPVYAIGEETLALVGAALGHPVRWAHRHI</sequence>
<evidence type="ECO:0000313" key="2">
    <source>
        <dbReference type="Proteomes" id="UP000094008"/>
    </source>
</evidence>
<dbReference type="AlphaFoldDB" id="A0A1A0WI56"/>
<dbReference type="RefSeq" id="WP_064877935.1">
    <property type="nucleotide sequence ID" value="NZ_LZSY01000005.1"/>
</dbReference>
<dbReference type="OrthoDB" id="7871924at2"/>
<evidence type="ECO:0000313" key="1">
    <source>
        <dbReference type="EMBL" id="OBB98274.1"/>
    </source>
</evidence>
<name>A0A1A0WI56_MYCPR</name>
<dbReference type="Proteomes" id="UP000094008">
    <property type="component" value="Unassembled WGS sequence"/>
</dbReference>
<organism evidence="1 2">
    <name type="scientific">Mycolicibacterium peregrinum</name>
    <name type="common">Mycobacterium peregrinum</name>
    <dbReference type="NCBI Taxonomy" id="43304"/>
    <lineage>
        <taxon>Bacteria</taxon>
        <taxon>Bacillati</taxon>
        <taxon>Actinomycetota</taxon>
        <taxon>Actinomycetes</taxon>
        <taxon>Mycobacteriales</taxon>
        <taxon>Mycobacteriaceae</taxon>
        <taxon>Mycolicibacterium</taxon>
    </lineage>
</organism>
<proteinExistence type="predicted"/>
<protein>
    <submittedName>
        <fullName evidence="1">Uncharacterized protein</fullName>
    </submittedName>
</protein>
<reference evidence="2" key="1">
    <citation type="submission" date="2016-06" db="EMBL/GenBank/DDBJ databases">
        <authorList>
            <person name="Sutton G."/>
            <person name="Brinkac L."/>
            <person name="Sanka R."/>
            <person name="Adams M."/>
            <person name="Lau E."/>
            <person name="Mehaffy C."/>
            <person name="Tameris M."/>
            <person name="Hatherill M."/>
            <person name="Hanekom W."/>
            <person name="Mahomed H."/>
            <person name="Mcshane H."/>
        </authorList>
    </citation>
    <scope>NUCLEOTIDE SEQUENCE [LARGE SCALE GENOMIC DNA]</scope>
    <source>
        <strain evidence="2">852002-10433_SCH5171157</strain>
    </source>
</reference>
<comment type="caution">
    <text evidence="1">The sequence shown here is derived from an EMBL/GenBank/DDBJ whole genome shotgun (WGS) entry which is preliminary data.</text>
</comment>
<accession>A0A1A0WI56</accession>
<dbReference type="EMBL" id="LZSY01000005">
    <property type="protein sequence ID" value="OBB98274.1"/>
    <property type="molecule type" value="Genomic_DNA"/>
</dbReference>